<feature type="coiled-coil region" evidence="1">
    <location>
        <begin position="43"/>
        <end position="70"/>
    </location>
</feature>
<evidence type="ECO:0000256" key="1">
    <source>
        <dbReference type="SAM" id="Coils"/>
    </source>
</evidence>
<proteinExistence type="predicted"/>
<accession>A0A316EFL7</accession>
<comment type="caution">
    <text evidence="2">The sequence shown here is derived from an EMBL/GenBank/DDBJ whole genome shotgun (WGS) entry which is preliminary data.</text>
</comment>
<dbReference type="OrthoDB" id="5368657at2"/>
<evidence type="ECO:0000313" key="2">
    <source>
        <dbReference type="EMBL" id="PWK29463.1"/>
    </source>
</evidence>
<dbReference type="Proteomes" id="UP000245489">
    <property type="component" value="Unassembled WGS sequence"/>
</dbReference>
<dbReference type="Gene3D" id="3.40.91.80">
    <property type="match status" value="1"/>
</dbReference>
<keyword evidence="1" id="KW-0175">Coiled coil</keyword>
<name>A0A316EFL7_9BACT</name>
<reference evidence="2 3" key="1">
    <citation type="submission" date="2018-05" db="EMBL/GenBank/DDBJ databases">
        <title>Genomic Encyclopedia of Archaeal and Bacterial Type Strains, Phase II (KMG-II): from individual species to whole genera.</title>
        <authorList>
            <person name="Goeker M."/>
        </authorList>
    </citation>
    <scope>NUCLEOTIDE SEQUENCE [LARGE SCALE GENOMIC DNA]</scope>
    <source>
        <strain evidence="2 3">DSM 22214</strain>
    </source>
</reference>
<dbReference type="AlphaFoldDB" id="A0A316EFL7"/>
<dbReference type="InterPro" id="IPR038365">
    <property type="entry name" value="EcoRII_C_sf"/>
</dbReference>
<gene>
    <name evidence="2" type="ORF">LV89_00303</name>
</gene>
<evidence type="ECO:0000313" key="3">
    <source>
        <dbReference type="Proteomes" id="UP000245489"/>
    </source>
</evidence>
<organism evidence="2 3">
    <name type="scientific">Arcicella aurantiaca</name>
    <dbReference type="NCBI Taxonomy" id="591202"/>
    <lineage>
        <taxon>Bacteria</taxon>
        <taxon>Pseudomonadati</taxon>
        <taxon>Bacteroidota</taxon>
        <taxon>Cytophagia</taxon>
        <taxon>Cytophagales</taxon>
        <taxon>Flectobacillaceae</taxon>
        <taxon>Arcicella</taxon>
    </lineage>
</organism>
<dbReference type="EMBL" id="QGGO01000001">
    <property type="protein sequence ID" value="PWK29463.1"/>
    <property type="molecule type" value="Genomic_DNA"/>
</dbReference>
<sequence>MNLENLNLSNSRLLINLELYKTMKDVIQIHFSSAQSISLIEKIQLVIKSNEKFEKQLENLQSSIKNIANSTAKSDAISSLIVNNIHRKEHFHVLKLALNLIRFKDYILEKSKLTSETFRTIKTIHILDFAYDYNMLLLPYSVRVAGALLIKILFEDIAKNQDTIYLPLIEDISEIPYIDPDTILQIIYAESASQSIRSTSGSSYEERVKDVLITNGIQYISQSFDSNLGSIEYDFKLTFQDKSIGVSAKRTLRERYKQNHESIENLDVDMMFLITLGIDLNEDKVKYITQKEGHYIFVANDIFSTRSFLTREKKVYPINELTNELIKTLLKI</sequence>
<keyword evidence="3" id="KW-1185">Reference proteome</keyword>
<protein>
    <submittedName>
        <fullName evidence="2">Uncharacterized protein</fullName>
    </submittedName>
</protein>